<dbReference type="GO" id="GO:0016747">
    <property type="term" value="F:acyltransferase activity, transferring groups other than amino-acyl groups"/>
    <property type="evidence" value="ECO:0007669"/>
    <property type="project" value="InterPro"/>
</dbReference>
<dbReference type="SUPFAM" id="SSF53756">
    <property type="entry name" value="UDP-Glycosyltransferase/glycogen phosphorylase"/>
    <property type="match status" value="1"/>
</dbReference>
<reference evidence="7" key="1">
    <citation type="journal article" date="2018" name="Nat. Microbiol.">
        <title>Leveraging single-cell genomics to expand the fungal tree of life.</title>
        <authorList>
            <person name="Ahrendt S.R."/>
            <person name="Quandt C.A."/>
            <person name="Ciobanu D."/>
            <person name="Clum A."/>
            <person name="Salamov A."/>
            <person name="Andreopoulos B."/>
            <person name="Cheng J.F."/>
            <person name="Woyke T."/>
            <person name="Pelin A."/>
            <person name="Henrissat B."/>
            <person name="Reynolds N.K."/>
            <person name="Benny G.L."/>
            <person name="Smith M.E."/>
            <person name="James T.Y."/>
            <person name="Grigoriev I.V."/>
        </authorList>
    </citation>
    <scope>NUCLEOTIDE SEQUENCE [LARGE SCALE GENOMIC DNA]</scope>
    <source>
        <strain evidence="7">Benny S71-1</strain>
    </source>
</reference>
<keyword evidence="1" id="KW-0328">Glycosyltransferase</keyword>
<gene>
    <name evidence="6" type="ORF">SYNPS1DRAFT_20685</name>
</gene>
<feature type="transmembrane region" description="Helical" evidence="2">
    <location>
        <begin position="131"/>
        <end position="149"/>
    </location>
</feature>
<evidence type="ECO:0000256" key="1">
    <source>
        <dbReference type="ARBA" id="ARBA00022676"/>
    </source>
</evidence>
<dbReference type="SUPFAM" id="SSF160272">
    <property type="entry name" value="Shew3726-like"/>
    <property type="match status" value="1"/>
</dbReference>
<feature type="transmembrane region" description="Helical" evidence="2">
    <location>
        <begin position="250"/>
        <end position="269"/>
    </location>
</feature>
<dbReference type="OrthoDB" id="5835829at2759"/>
<evidence type="ECO:0000313" key="7">
    <source>
        <dbReference type="Proteomes" id="UP000278143"/>
    </source>
</evidence>
<dbReference type="InterPro" id="IPR002656">
    <property type="entry name" value="Acyl_transf_3_dom"/>
</dbReference>
<dbReference type="Gene3D" id="3.40.50.150">
    <property type="entry name" value="Vaccinia Virus protein VP39"/>
    <property type="match status" value="1"/>
</dbReference>
<organism evidence="6 7">
    <name type="scientific">Syncephalis pseudoplumigaleata</name>
    <dbReference type="NCBI Taxonomy" id="1712513"/>
    <lineage>
        <taxon>Eukaryota</taxon>
        <taxon>Fungi</taxon>
        <taxon>Fungi incertae sedis</taxon>
        <taxon>Zoopagomycota</taxon>
        <taxon>Zoopagomycotina</taxon>
        <taxon>Zoopagomycetes</taxon>
        <taxon>Zoopagales</taxon>
        <taxon>Piptocephalidaceae</taxon>
        <taxon>Syncephalis</taxon>
    </lineage>
</organism>
<dbReference type="InterPro" id="IPR029063">
    <property type="entry name" value="SAM-dependent_MTases_sf"/>
</dbReference>
<dbReference type="InterPro" id="IPR001296">
    <property type="entry name" value="Glyco_trans_1"/>
</dbReference>
<dbReference type="PANTHER" id="PTHR34203">
    <property type="entry name" value="METHYLTRANSFERASE, FKBM FAMILY PROTEIN"/>
    <property type="match status" value="1"/>
</dbReference>
<evidence type="ECO:0000256" key="2">
    <source>
        <dbReference type="SAM" id="Phobius"/>
    </source>
</evidence>
<keyword evidence="7" id="KW-1185">Reference proteome</keyword>
<feature type="domain" description="Acyltransferase 3" evidence="4">
    <location>
        <begin position="8"/>
        <end position="287"/>
    </location>
</feature>
<accession>A0A4P9Z5J3</accession>
<dbReference type="Pfam" id="PF05050">
    <property type="entry name" value="Methyltransf_21"/>
    <property type="match status" value="1"/>
</dbReference>
<dbReference type="NCBIfam" id="TIGR01444">
    <property type="entry name" value="fkbM_fam"/>
    <property type="match status" value="1"/>
</dbReference>
<keyword evidence="2" id="KW-0812">Transmembrane</keyword>
<feature type="transmembrane region" description="Helical" evidence="2">
    <location>
        <begin position="72"/>
        <end position="91"/>
    </location>
</feature>
<protein>
    <submittedName>
        <fullName evidence="6">Uncharacterized protein</fullName>
    </submittedName>
</protein>
<feature type="domain" description="Glycosyl transferase family 1" evidence="3">
    <location>
        <begin position="853"/>
        <end position="948"/>
    </location>
</feature>
<dbReference type="Pfam" id="PF00534">
    <property type="entry name" value="Glycos_transf_1"/>
    <property type="match status" value="1"/>
</dbReference>
<dbReference type="GO" id="GO:0016757">
    <property type="term" value="F:glycosyltransferase activity"/>
    <property type="evidence" value="ECO:0007669"/>
    <property type="project" value="UniProtKB-KW"/>
</dbReference>
<name>A0A4P9Z5J3_9FUNG</name>
<dbReference type="Pfam" id="PF01757">
    <property type="entry name" value="Acyl_transf_3"/>
    <property type="match status" value="1"/>
</dbReference>
<keyword evidence="2" id="KW-1133">Transmembrane helix</keyword>
<dbReference type="EMBL" id="KZ989136">
    <property type="protein sequence ID" value="RKP27904.1"/>
    <property type="molecule type" value="Genomic_DNA"/>
</dbReference>
<keyword evidence="1" id="KW-0808">Transferase</keyword>
<feature type="transmembrane region" description="Helical" evidence="2">
    <location>
        <begin position="35"/>
        <end position="52"/>
    </location>
</feature>
<keyword evidence="2" id="KW-0472">Membrane</keyword>
<evidence type="ECO:0000259" key="5">
    <source>
        <dbReference type="Pfam" id="PF05050"/>
    </source>
</evidence>
<dbReference type="PANTHER" id="PTHR34203:SF15">
    <property type="entry name" value="SLL1173 PROTEIN"/>
    <property type="match status" value="1"/>
</dbReference>
<feature type="transmembrane region" description="Helical" evidence="2">
    <location>
        <begin position="161"/>
        <end position="185"/>
    </location>
</feature>
<evidence type="ECO:0000259" key="3">
    <source>
        <dbReference type="Pfam" id="PF00534"/>
    </source>
</evidence>
<dbReference type="InterPro" id="IPR036692">
    <property type="entry name" value="Shew3726-like_sf"/>
</dbReference>
<evidence type="ECO:0000259" key="4">
    <source>
        <dbReference type="Pfam" id="PF01757"/>
    </source>
</evidence>
<dbReference type="InterPro" id="IPR006342">
    <property type="entry name" value="FkbM_mtfrase"/>
</dbReference>
<evidence type="ECO:0000313" key="6">
    <source>
        <dbReference type="EMBL" id="RKP27904.1"/>
    </source>
</evidence>
<dbReference type="SUPFAM" id="SSF53335">
    <property type="entry name" value="S-adenosyl-L-methionine-dependent methyltransferases"/>
    <property type="match status" value="1"/>
</dbReference>
<feature type="transmembrane region" description="Helical" evidence="2">
    <location>
        <begin position="221"/>
        <end position="238"/>
    </location>
</feature>
<dbReference type="AlphaFoldDB" id="A0A4P9Z5J3"/>
<sequence length="1140" mass="128435">MNPAISTYLDALRVITAGTVLFGHALGWRTLPHDAVILFFVLSGYLISYTAAERDLTGSQYAINRIARIATVAVPAIILGILVDIYVRPLWPRGWPDFAPLDQMAKTIAICVTMTSYVWDNSYPCFSNAPYWSLTYEVWYYALFGVVFYPKSRRTKLLAGGIALILMGPKIAALLPCWLAGVATFHIQRSWRPSRSFGLLLAGTTLAIYLLMQNFPLYEFTALQIVGPLSIATGYPFYSSNAFPLDWLTAGLFAANIIFAGATFSIYLFSAPLTKLVSALLPAWAYQLPGRHGLPLAPISRSAGRAANNRSISARPDVKHATPGCDRAAGFAFLAHYHATTIGVPLAPFTHRRKCRMLSFSRSNDQQVLDRFQRALDTIEQNVVMEGPFERLDPYIVEHDHFGHRFRLIIFHRESKAWYDSNTPEWSFKQIRDHNWLRRGDTVFDLGCNIGCNSVWYAKEVGQEGRIHSFDPFPWNTAATAANAELNGLGNIQVHMVGIADRESTLSIASTDARILHGAGENKFEVPIRPITSFSGLNPSFMKIDIEGAEHEVSLTDFKPFKSLRSIYLELHEPFIRERGIDPRACLENFMRQGFEIRLNEPDGEIYDPKQRDQNIAHLYLSRTGAEQPVAPRRELVVKNKASKKVALLSTWNERCGIAHYSSFLKLALEPYLDIAVVPLPRETLRDEKDRKKGDEYIATIAPALGDFDVVCVQLEPSLFGLTPAEIRRRLQTVLKNSKELIVTFHSIPPHEYRGLFKETARNLSVRALVRLARHALSVFTWRGMLDDIAGHTRKHKVSAIAHSKADAQILKRILPGVEVRDNPLSYMSESYIESMDEKVHTSNLPSVLPNLPSNVRFVGVFGFIGPQKGFDTAILALKHLPENYHLLMFSGVHEATLRVGDGVQPYLAQLIRLVEKHKLTKRVHFIGTVSDDDLLLAMKTCDAAVMPYLNTGQSASGPANQAVELSRVCYFTRSLQFLEMEKYLPNTFQYFDIGNYIELAQKILLGPKGKDRMVGRLRIVDFPRLDRKHDINDTVQNYLDAAGVKAGHRSERRVTLMAVVSGDYVDFVVRYEGNTERCRITEAALLDRERVIDEHLNHGQLIAIFVKHRAEIEYLAIAKMQREEHSDHGFVLTTEDLNP</sequence>
<dbReference type="InterPro" id="IPR052514">
    <property type="entry name" value="SAM-dependent_MTase"/>
</dbReference>
<feature type="transmembrane region" description="Helical" evidence="2">
    <location>
        <begin position="197"/>
        <end position="215"/>
    </location>
</feature>
<proteinExistence type="predicted"/>
<dbReference type="Gene3D" id="3.40.50.2000">
    <property type="entry name" value="Glycogen Phosphorylase B"/>
    <property type="match status" value="1"/>
</dbReference>
<feature type="domain" description="Methyltransferase FkbM" evidence="5">
    <location>
        <begin position="447"/>
        <end position="553"/>
    </location>
</feature>
<dbReference type="Proteomes" id="UP000278143">
    <property type="component" value="Unassembled WGS sequence"/>
</dbReference>